<accession>A0ABW4LAH7</accession>
<proteinExistence type="inferred from homology"/>
<dbReference type="Pfam" id="PF00676">
    <property type="entry name" value="E1_dh"/>
    <property type="match status" value="1"/>
</dbReference>
<evidence type="ECO:0000256" key="4">
    <source>
        <dbReference type="RuleBase" id="RU365014"/>
    </source>
</evidence>
<dbReference type="SUPFAM" id="SSF52518">
    <property type="entry name" value="Thiamin diphosphate-binding fold (THDP-binding)"/>
    <property type="match status" value="1"/>
</dbReference>
<evidence type="ECO:0000313" key="7">
    <source>
        <dbReference type="Proteomes" id="UP001597347"/>
    </source>
</evidence>
<comment type="catalytic activity">
    <reaction evidence="4">
        <text>N(6)-[(R)-lipoyl]-L-lysyl-[protein] + 3-methyl-2-oxobutanoate + H(+) = N(6)-[(R)-S(8)-2-methylpropanoyldihydrolipoyl]-L-lysyl-[protein] + CO2</text>
        <dbReference type="Rhea" id="RHEA:13457"/>
        <dbReference type="Rhea" id="RHEA-COMP:10474"/>
        <dbReference type="Rhea" id="RHEA-COMP:10497"/>
        <dbReference type="ChEBI" id="CHEBI:11851"/>
        <dbReference type="ChEBI" id="CHEBI:15378"/>
        <dbReference type="ChEBI" id="CHEBI:16526"/>
        <dbReference type="ChEBI" id="CHEBI:83099"/>
        <dbReference type="ChEBI" id="CHEBI:83142"/>
        <dbReference type="EC" id="1.2.4.4"/>
    </reaction>
</comment>
<evidence type="ECO:0000256" key="3">
    <source>
        <dbReference type="ARBA" id="ARBA00023052"/>
    </source>
</evidence>
<keyword evidence="3 4" id="KW-0786">Thiamine pyrophosphate</keyword>
<organism evidence="6 7">
    <name type="scientific">Amnibacterium endophyticum</name>
    <dbReference type="NCBI Taxonomy" id="2109337"/>
    <lineage>
        <taxon>Bacteria</taxon>
        <taxon>Bacillati</taxon>
        <taxon>Actinomycetota</taxon>
        <taxon>Actinomycetes</taxon>
        <taxon>Micrococcales</taxon>
        <taxon>Microbacteriaceae</taxon>
        <taxon>Amnibacterium</taxon>
    </lineage>
</organism>
<dbReference type="RefSeq" id="WP_377931922.1">
    <property type="nucleotide sequence ID" value="NZ_JBHUEA010000003.1"/>
</dbReference>
<gene>
    <name evidence="6" type="ORF">ACFSBI_03105</name>
</gene>
<reference evidence="7" key="1">
    <citation type="journal article" date="2019" name="Int. J. Syst. Evol. Microbiol.">
        <title>The Global Catalogue of Microorganisms (GCM) 10K type strain sequencing project: providing services to taxonomists for standard genome sequencing and annotation.</title>
        <authorList>
            <consortium name="The Broad Institute Genomics Platform"/>
            <consortium name="The Broad Institute Genome Sequencing Center for Infectious Disease"/>
            <person name="Wu L."/>
            <person name="Ma J."/>
        </authorList>
    </citation>
    <scope>NUCLEOTIDE SEQUENCE [LARGE SCALE GENOMIC DNA]</scope>
    <source>
        <strain evidence="7">CGMCC 1.12471</strain>
    </source>
</reference>
<evidence type="ECO:0000256" key="2">
    <source>
        <dbReference type="ARBA" id="ARBA00023002"/>
    </source>
</evidence>
<feature type="domain" description="Dehydrogenase E1 component" evidence="5">
    <location>
        <begin position="45"/>
        <end position="321"/>
    </location>
</feature>
<comment type="cofactor">
    <cofactor evidence="1 4">
        <name>thiamine diphosphate</name>
        <dbReference type="ChEBI" id="CHEBI:58937"/>
    </cofactor>
</comment>
<dbReference type="EMBL" id="JBHUEA010000003">
    <property type="protein sequence ID" value="MFD1720525.1"/>
    <property type="molecule type" value="Genomic_DNA"/>
</dbReference>
<dbReference type="Proteomes" id="UP001597347">
    <property type="component" value="Unassembled WGS sequence"/>
</dbReference>
<dbReference type="PANTHER" id="PTHR43380">
    <property type="entry name" value="2-OXOISOVALERATE DEHYDROGENASE SUBUNIT ALPHA, MITOCHONDRIAL"/>
    <property type="match status" value="1"/>
</dbReference>
<sequence length="371" mass="40535">MAADPETVSVLDEHGALQPTAAAEPYAERALGVPTETKLRFLEDMVTTRAFDVAAANLQRQGHLALWVPSYGQEAAQVGSGRAARPQDTLFPAYREHAVAMVRGLDPLAIIRLYRGATHGGWDPAANGNFRVYCLVIGSQTLHATGYAMGVQLDGLAGTGDPERDEAVLVYFGDGATAQGDTNEALVFAASYATPQVFFIQNNHWAISVPVERQSRVPLYRRASGFGIPGVRVDGNDVLAVHAVTGALLDDARAGRGPALIEALTYRIGAHTSSDDPTKYRSEEELQRWTLRDPILRLRRHLEHDGVGAEVLDEIDARAQDVAADVRRRALELTDPPLSLMFEHVYSEEHPRMREQQAWLERYESSFGGGA</sequence>
<protein>
    <recommendedName>
        <fullName evidence="4">2-oxoisovalerate dehydrogenase subunit alpha</fullName>
        <ecNumber evidence="4">1.2.4.4</ecNumber>
    </recommendedName>
    <alternativeName>
        <fullName evidence="4">Branched-chain alpha-keto acid dehydrogenase E1 component alpha chain</fullName>
    </alternativeName>
</protein>
<comment type="caution">
    <text evidence="6">The sequence shown here is derived from an EMBL/GenBank/DDBJ whole genome shotgun (WGS) entry which is preliminary data.</text>
</comment>
<dbReference type="Gene3D" id="3.40.50.970">
    <property type="match status" value="1"/>
</dbReference>
<comment type="function">
    <text evidence="4">The branched-chain alpha-keto dehydrogenase complex catalyzes the overall conversion of alpha-keto acids to acyl-CoA and CO(2). It contains multiple copies of three enzymatic components: branched-chain alpha-keto acid decarboxylase (E1), lipoamide acyltransferase (E2) and lipoamide dehydrogenase (E3).</text>
</comment>
<evidence type="ECO:0000313" key="6">
    <source>
        <dbReference type="EMBL" id="MFD1720525.1"/>
    </source>
</evidence>
<name>A0ABW4LAH7_9MICO</name>
<dbReference type="InterPro" id="IPR050771">
    <property type="entry name" value="Alpha-ketoacid_DH_E1_comp"/>
</dbReference>
<evidence type="ECO:0000256" key="1">
    <source>
        <dbReference type="ARBA" id="ARBA00001964"/>
    </source>
</evidence>
<keyword evidence="2 4" id="KW-0560">Oxidoreductase</keyword>
<dbReference type="CDD" id="cd02000">
    <property type="entry name" value="TPP_E1_PDC_ADC_BCADC"/>
    <property type="match status" value="1"/>
</dbReference>
<dbReference type="InterPro" id="IPR029061">
    <property type="entry name" value="THDP-binding"/>
</dbReference>
<keyword evidence="7" id="KW-1185">Reference proteome</keyword>
<dbReference type="EC" id="1.2.4.4" evidence="4"/>
<dbReference type="InterPro" id="IPR001017">
    <property type="entry name" value="DH_E1"/>
</dbReference>
<dbReference type="PANTHER" id="PTHR43380:SF1">
    <property type="entry name" value="2-OXOISOVALERATE DEHYDROGENASE SUBUNIT ALPHA, MITOCHONDRIAL"/>
    <property type="match status" value="1"/>
</dbReference>
<evidence type="ECO:0000259" key="5">
    <source>
        <dbReference type="Pfam" id="PF00676"/>
    </source>
</evidence>
<comment type="similarity">
    <text evidence="4">Belongs to the BCKDHA family.</text>
</comment>